<dbReference type="AlphaFoldDB" id="A0A438F3G6"/>
<dbReference type="EMBL" id="QGNW01001126">
    <property type="protein sequence ID" value="RVW54564.1"/>
    <property type="molecule type" value="Genomic_DNA"/>
</dbReference>
<protein>
    <submittedName>
        <fullName evidence="1">Uncharacterized protein</fullName>
    </submittedName>
</protein>
<proteinExistence type="predicted"/>
<evidence type="ECO:0000313" key="2">
    <source>
        <dbReference type="Proteomes" id="UP000288805"/>
    </source>
</evidence>
<sequence>MWLKAEGFKRFSEELVDGHQERGGALQQLGFRDSKEREAALFVDEAEARRATETDIKEGVTRAFLSLLSDAEDWTLNINGLGFMALESEDARSLENPFSKEDVGAALSSLCRDKGPRPYGFTMPFLLLYC</sequence>
<organism evidence="1 2">
    <name type="scientific">Vitis vinifera</name>
    <name type="common">Grape</name>
    <dbReference type="NCBI Taxonomy" id="29760"/>
    <lineage>
        <taxon>Eukaryota</taxon>
        <taxon>Viridiplantae</taxon>
        <taxon>Streptophyta</taxon>
        <taxon>Embryophyta</taxon>
        <taxon>Tracheophyta</taxon>
        <taxon>Spermatophyta</taxon>
        <taxon>Magnoliopsida</taxon>
        <taxon>eudicotyledons</taxon>
        <taxon>Gunneridae</taxon>
        <taxon>Pentapetalae</taxon>
        <taxon>rosids</taxon>
        <taxon>Vitales</taxon>
        <taxon>Vitaceae</taxon>
        <taxon>Viteae</taxon>
        <taxon>Vitis</taxon>
    </lineage>
</organism>
<accession>A0A438F3G6</accession>
<name>A0A438F3G6_VITVI</name>
<gene>
    <name evidence="1" type="ORF">CK203_071470</name>
</gene>
<evidence type="ECO:0000313" key="1">
    <source>
        <dbReference type="EMBL" id="RVW54564.1"/>
    </source>
</evidence>
<dbReference type="Proteomes" id="UP000288805">
    <property type="component" value="Unassembled WGS sequence"/>
</dbReference>
<comment type="caution">
    <text evidence="1">The sequence shown here is derived from an EMBL/GenBank/DDBJ whole genome shotgun (WGS) entry which is preliminary data.</text>
</comment>
<reference evidence="1 2" key="1">
    <citation type="journal article" date="2018" name="PLoS Genet.">
        <title>Population sequencing reveals clonal diversity and ancestral inbreeding in the grapevine cultivar Chardonnay.</title>
        <authorList>
            <person name="Roach M.J."/>
            <person name="Johnson D.L."/>
            <person name="Bohlmann J."/>
            <person name="van Vuuren H.J."/>
            <person name="Jones S.J."/>
            <person name="Pretorius I.S."/>
            <person name="Schmidt S.A."/>
            <person name="Borneman A.R."/>
        </authorList>
    </citation>
    <scope>NUCLEOTIDE SEQUENCE [LARGE SCALE GENOMIC DNA]</scope>
    <source>
        <strain evidence="2">cv. Chardonnay</strain>
        <tissue evidence="1">Leaf</tissue>
    </source>
</reference>